<evidence type="ECO:0000313" key="3">
    <source>
        <dbReference type="Proteomes" id="UP000789901"/>
    </source>
</evidence>
<sequence length="49" mass="5640">KDNKYGIKPHINKLQQEAVMNGKTHPQLRPMTQPKRTKDQTNDTPSTKP</sequence>
<dbReference type="EMBL" id="CAJVQB010080616">
    <property type="protein sequence ID" value="CAG8845704.1"/>
    <property type="molecule type" value="Genomic_DNA"/>
</dbReference>
<reference evidence="2 3" key="1">
    <citation type="submission" date="2021-06" db="EMBL/GenBank/DDBJ databases">
        <authorList>
            <person name="Kallberg Y."/>
            <person name="Tangrot J."/>
            <person name="Rosling A."/>
        </authorList>
    </citation>
    <scope>NUCLEOTIDE SEQUENCE [LARGE SCALE GENOMIC DNA]</scope>
    <source>
        <strain evidence="2 3">120-4 pot B 10/14</strain>
    </source>
</reference>
<feature type="region of interest" description="Disordered" evidence="1">
    <location>
        <begin position="1"/>
        <end position="49"/>
    </location>
</feature>
<evidence type="ECO:0000313" key="2">
    <source>
        <dbReference type="EMBL" id="CAG8845704.1"/>
    </source>
</evidence>
<feature type="non-terminal residue" evidence="2">
    <location>
        <position position="49"/>
    </location>
</feature>
<keyword evidence="3" id="KW-1185">Reference proteome</keyword>
<proteinExistence type="predicted"/>
<gene>
    <name evidence="2" type="ORF">GMARGA_LOCUS37785</name>
</gene>
<feature type="non-terminal residue" evidence="2">
    <location>
        <position position="1"/>
    </location>
</feature>
<comment type="caution">
    <text evidence="2">The sequence shown here is derived from an EMBL/GenBank/DDBJ whole genome shotgun (WGS) entry which is preliminary data.</text>
</comment>
<dbReference type="Proteomes" id="UP000789901">
    <property type="component" value="Unassembled WGS sequence"/>
</dbReference>
<name>A0ABN7X3K3_GIGMA</name>
<protein>
    <submittedName>
        <fullName evidence="2">4001_t:CDS:1</fullName>
    </submittedName>
</protein>
<organism evidence="2 3">
    <name type="scientific">Gigaspora margarita</name>
    <dbReference type="NCBI Taxonomy" id="4874"/>
    <lineage>
        <taxon>Eukaryota</taxon>
        <taxon>Fungi</taxon>
        <taxon>Fungi incertae sedis</taxon>
        <taxon>Mucoromycota</taxon>
        <taxon>Glomeromycotina</taxon>
        <taxon>Glomeromycetes</taxon>
        <taxon>Diversisporales</taxon>
        <taxon>Gigasporaceae</taxon>
        <taxon>Gigaspora</taxon>
    </lineage>
</organism>
<accession>A0ABN7X3K3</accession>
<evidence type="ECO:0000256" key="1">
    <source>
        <dbReference type="SAM" id="MobiDB-lite"/>
    </source>
</evidence>